<evidence type="ECO:0000313" key="2">
    <source>
        <dbReference type="Proteomes" id="UP000320421"/>
    </source>
</evidence>
<proteinExistence type="predicted"/>
<evidence type="ECO:0000313" key="1">
    <source>
        <dbReference type="EMBL" id="QDT23664.1"/>
    </source>
</evidence>
<reference evidence="1 2" key="1">
    <citation type="submission" date="2019-02" db="EMBL/GenBank/DDBJ databases">
        <title>Deep-cultivation of Planctomycetes and their phenomic and genomic characterization uncovers novel biology.</title>
        <authorList>
            <person name="Wiegand S."/>
            <person name="Jogler M."/>
            <person name="Boedeker C."/>
            <person name="Pinto D."/>
            <person name="Vollmers J."/>
            <person name="Rivas-Marin E."/>
            <person name="Kohn T."/>
            <person name="Peeters S.H."/>
            <person name="Heuer A."/>
            <person name="Rast P."/>
            <person name="Oberbeckmann S."/>
            <person name="Bunk B."/>
            <person name="Jeske O."/>
            <person name="Meyerdierks A."/>
            <person name="Storesund J.E."/>
            <person name="Kallscheuer N."/>
            <person name="Luecker S."/>
            <person name="Lage O.M."/>
            <person name="Pohl T."/>
            <person name="Merkel B.J."/>
            <person name="Hornburger P."/>
            <person name="Mueller R.-W."/>
            <person name="Bruemmer F."/>
            <person name="Labrenz M."/>
            <person name="Spormann A.M."/>
            <person name="Op den Camp H."/>
            <person name="Overmann J."/>
            <person name="Amann R."/>
            <person name="Jetten M.S.M."/>
            <person name="Mascher T."/>
            <person name="Medema M.H."/>
            <person name="Devos D.P."/>
            <person name="Kaster A.-K."/>
            <person name="Ovreas L."/>
            <person name="Rohde M."/>
            <person name="Galperin M.Y."/>
            <person name="Jogler C."/>
        </authorList>
    </citation>
    <scope>NUCLEOTIDE SEQUENCE [LARGE SCALE GENOMIC DNA]</scope>
    <source>
        <strain evidence="1 2">HG66A1</strain>
    </source>
</reference>
<sequence length="317" mass="36735">MSRAPISSNRTIKVSVGPEIQIAGSWNWVGKDLIDSLNESQHFESFPFQNNLPECDVCVFVKWLPDLVTLQELSKHSAIVFCPIDIYGSGAEIDADWERLRCCNRIIVHAVELEKYFRGYAKTTFLDHHLKFITSTRETFQESGPILWTGIWANLPPVVNWVNHFGLPDELVILTNFNGHQSRSPSDFGFKSSKNIRIEEWSDERHVEFLKTARTAIDVKGNDFRQRHKPPAKALDFISSGIPLAMNSDSSPVRYLRTIGFEIPEPDQTDYWFSREYWEKTYEFGLKMSTQLSRLRIMNQWREILLKSISEQGERCK</sequence>
<protein>
    <recommendedName>
        <fullName evidence="3">Glycosyltransferase family 1 protein</fullName>
    </recommendedName>
</protein>
<dbReference type="Proteomes" id="UP000320421">
    <property type="component" value="Chromosome"/>
</dbReference>
<evidence type="ECO:0008006" key="3">
    <source>
        <dbReference type="Google" id="ProtNLM"/>
    </source>
</evidence>
<dbReference type="OrthoDB" id="240488at2"/>
<gene>
    <name evidence="1" type="ORF">HG66A1_54860</name>
</gene>
<organism evidence="1 2">
    <name type="scientific">Gimesia chilikensis</name>
    <dbReference type="NCBI Taxonomy" id="2605989"/>
    <lineage>
        <taxon>Bacteria</taxon>
        <taxon>Pseudomonadati</taxon>
        <taxon>Planctomycetota</taxon>
        <taxon>Planctomycetia</taxon>
        <taxon>Planctomycetales</taxon>
        <taxon>Planctomycetaceae</taxon>
        <taxon>Gimesia</taxon>
    </lineage>
</organism>
<dbReference type="AlphaFoldDB" id="A0A517PWB3"/>
<keyword evidence="2" id="KW-1185">Reference proteome</keyword>
<accession>A0A517PWB3</accession>
<name>A0A517PWB3_9PLAN</name>
<dbReference type="RefSeq" id="WP_145191389.1">
    <property type="nucleotide sequence ID" value="NZ_CP036266.1"/>
</dbReference>
<dbReference type="EMBL" id="CP036266">
    <property type="protein sequence ID" value="QDT23664.1"/>
    <property type="molecule type" value="Genomic_DNA"/>
</dbReference>